<dbReference type="Gene3D" id="3.40.50.200">
    <property type="entry name" value="Peptidase S8/S53 domain"/>
    <property type="match status" value="1"/>
</dbReference>
<feature type="active site" description="Charge relay system" evidence="9 10">
    <location>
        <position position="267"/>
    </location>
</feature>
<dbReference type="PANTHER" id="PTHR43806">
    <property type="entry name" value="PEPTIDASE S8"/>
    <property type="match status" value="1"/>
</dbReference>
<comment type="caution">
    <text evidence="17">The sequence shown here is derived from an EMBL/GenBank/DDBJ whole genome shotgun (WGS) entry which is preliminary data.</text>
</comment>
<dbReference type="Pfam" id="PF06280">
    <property type="entry name" value="fn3_5"/>
    <property type="match status" value="1"/>
</dbReference>
<dbReference type="AlphaFoldDB" id="A0A6M0H5G1"/>
<dbReference type="Gene3D" id="2.60.40.4070">
    <property type="match status" value="1"/>
</dbReference>
<evidence type="ECO:0000256" key="9">
    <source>
        <dbReference type="PIRSR" id="PIRSR615500-1"/>
    </source>
</evidence>
<evidence type="ECO:0000256" key="3">
    <source>
        <dbReference type="ARBA" id="ARBA00022525"/>
    </source>
</evidence>
<dbReference type="InterPro" id="IPR015500">
    <property type="entry name" value="Peptidase_S8_subtilisin-rel"/>
</dbReference>
<dbReference type="CDD" id="cd07475">
    <property type="entry name" value="Peptidases_S8_C5a_Peptidase"/>
    <property type="match status" value="1"/>
</dbReference>
<dbReference type="GO" id="GO:0004252">
    <property type="term" value="F:serine-type endopeptidase activity"/>
    <property type="evidence" value="ECO:0007669"/>
    <property type="project" value="UniProtKB-UniRule"/>
</dbReference>
<evidence type="ECO:0000313" key="18">
    <source>
        <dbReference type="Proteomes" id="UP000481872"/>
    </source>
</evidence>
<keyword evidence="6" id="KW-0677">Repeat</keyword>
<evidence type="ECO:0000256" key="11">
    <source>
        <dbReference type="RuleBase" id="RU003355"/>
    </source>
</evidence>
<reference evidence="17 18" key="1">
    <citation type="submission" date="2020-02" db="EMBL/GenBank/DDBJ databases">
        <title>Genome assembly of a novel Clostridium senegalense strain.</title>
        <authorList>
            <person name="Gupta T.B."/>
            <person name="Jauregui R."/>
            <person name="Maclean P."/>
            <person name="Nawarathana A."/>
            <person name="Brightwell G."/>
        </authorList>
    </citation>
    <scope>NUCLEOTIDE SEQUENCE [LARGE SCALE GENOMIC DNA]</scope>
    <source>
        <strain evidence="17 18">AGRFS4</strain>
    </source>
</reference>
<feature type="signal peptide" evidence="12">
    <location>
        <begin position="1"/>
        <end position="30"/>
    </location>
</feature>
<organism evidence="17 18">
    <name type="scientific">Clostridium senegalense</name>
    <dbReference type="NCBI Taxonomy" id="1465809"/>
    <lineage>
        <taxon>Bacteria</taxon>
        <taxon>Bacillati</taxon>
        <taxon>Bacillota</taxon>
        <taxon>Clostridia</taxon>
        <taxon>Eubacteriales</taxon>
        <taxon>Clostridiaceae</taxon>
        <taxon>Clostridium</taxon>
    </lineage>
</organism>
<keyword evidence="5 12" id="KW-0732">Signal</keyword>
<name>A0A6M0H5G1_9CLOT</name>
<dbReference type="PROSITE" id="PS51892">
    <property type="entry name" value="SUBTILASE"/>
    <property type="match status" value="1"/>
</dbReference>
<evidence type="ECO:0000259" key="13">
    <source>
        <dbReference type="Pfam" id="PF00082"/>
    </source>
</evidence>
<dbReference type="SUPFAM" id="SSF52025">
    <property type="entry name" value="PA domain"/>
    <property type="match status" value="1"/>
</dbReference>
<dbReference type="GO" id="GO:0006508">
    <property type="term" value="P:proteolysis"/>
    <property type="evidence" value="ECO:0007669"/>
    <property type="project" value="UniProtKB-KW"/>
</dbReference>
<evidence type="ECO:0000256" key="12">
    <source>
        <dbReference type="SAM" id="SignalP"/>
    </source>
</evidence>
<evidence type="ECO:0000259" key="14">
    <source>
        <dbReference type="Pfam" id="PF02225"/>
    </source>
</evidence>
<accession>A0A6M0H5G1</accession>
<dbReference type="RefSeq" id="WP_199870317.1">
    <property type="nucleotide sequence ID" value="NZ_JAAGPU010000022.1"/>
</dbReference>
<dbReference type="InterPro" id="IPR037045">
    <property type="entry name" value="S8pro/Inhibitor_I9_sf"/>
</dbReference>
<dbReference type="Gene3D" id="3.50.30.30">
    <property type="match status" value="1"/>
</dbReference>
<dbReference type="Gene3D" id="2.60.40.1710">
    <property type="entry name" value="Subtilisin-like superfamily"/>
    <property type="match status" value="1"/>
</dbReference>
<feature type="domain" description="PA" evidence="14">
    <location>
        <begin position="453"/>
        <end position="524"/>
    </location>
</feature>
<feature type="active site" description="Charge relay system" evidence="9 10">
    <location>
        <position position="594"/>
    </location>
</feature>
<evidence type="ECO:0000259" key="16">
    <source>
        <dbReference type="Pfam" id="PF06280"/>
    </source>
</evidence>
<dbReference type="Gene3D" id="2.60.40.10">
    <property type="entry name" value="Immunoglobulins"/>
    <property type="match status" value="1"/>
</dbReference>
<dbReference type="Pfam" id="PF02225">
    <property type="entry name" value="PA"/>
    <property type="match status" value="1"/>
</dbReference>
<dbReference type="InterPro" id="IPR010435">
    <property type="entry name" value="C5a/SBT2-like_Fn3"/>
</dbReference>
<evidence type="ECO:0000256" key="1">
    <source>
        <dbReference type="ARBA" id="ARBA00011073"/>
    </source>
</evidence>
<dbReference type="PROSITE" id="PS00138">
    <property type="entry name" value="SUBTILASE_SER"/>
    <property type="match status" value="1"/>
</dbReference>
<dbReference type="Pfam" id="PF05922">
    <property type="entry name" value="Inhibitor_I9"/>
    <property type="match status" value="1"/>
</dbReference>
<evidence type="ECO:0000259" key="15">
    <source>
        <dbReference type="Pfam" id="PF05922"/>
    </source>
</evidence>
<dbReference type="PROSITE" id="PS00136">
    <property type="entry name" value="SUBTILASE_ASP"/>
    <property type="match status" value="1"/>
</dbReference>
<dbReference type="PRINTS" id="PR00723">
    <property type="entry name" value="SUBTILISIN"/>
</dbReference>
<evidence type="ECO:0000256" key="7">
    <source>
        <dbReference type="ARBA" id="ARBA00022801"/>
    </source>
</evidence>
<keyword evidence="8 10" id="KW-0720">Serine protease</keyword>
<evidence type="ECO:0000256" key="5">
    <source>
        <dbReference type="ARBA" id="ARBA00022729"/>
    </source>
</evidence>
<dbReference type="InterPro" id="IPR034216">
    <property type="entry name" value="C5a_Peptidase"/>
</dbReference>
<dbReference type="InterPro" id="IPR050131">
    <property type="entry name" value="Peptidase_S8_subtilisin-like"/>
</dbReference>
<evidence type="ECO:0000256" key="6">
    <source>
        <dbReference type="ARBA" id="ARBA00022737"/>
    </source>
</evidence>
<sequence>MHNKFRKNLSKVITVALLASLTMGSIPSMAKAEEADKLLNMPLSVETKEKILKDFESYLPEVDTILKNNENQEEVIRVIVEVKGKSAQEMLKGTGEVTQSQRLMVEDSQKPVKDAVSNLEDVNIRHSYTNVFNGFSAEIKRKDIKTIESIPGVKKVVEVQRYTEDMNSARKLTQIENVWKKYSMKGEGMVVAIVDTGIDYKHKDFKNPDDSSKLKLNKEKVEGIKASGVLKADKNAETYFTEKIPFGYNYADKNNEIVDLRDAKSPHGAHVAGIVGADGDEKLMESNQSVKGVAPEVQLLAMKVFSNGANGQYTYSDDQLAAIDDAVSLGADVINMSLGAPAGYRKDSDPVQDAIRRATDAGVMVVVSAGNSGYSTDPYGLGTLNDQITVGDPALAKDAFMVASYENSNIANKVISFKDGNGKVVSQGSFKEHQVDFESIYNKDYEIVDGGVGNKTDLGSVRGKVALIKRGELGFTDKILNAQSKGAIGVIIYNVDGDESLINMATDPNIKIPAIFVGNNAGAKVLDASKNGKVYFNGDITSSTGENPNAADCSDFTSWGPSPSLEFKPQVAAPGGQIFSTLNEGSHGTMSGTSMSAPHVSGSMALLLQAIKEYAPELKGRELTDYAKNIMMNTSAVKMDKSDTPYSPRRQGAGLIQVEDAVKNKVMVTNNGEAAVALKEIKGDKATFTLDIKNYGNEKVEYNIESLGGVLTQRAEDKAGEMIKDVILSDKEANLTFDKNTISIAPKESAKVEVTLNIGSSMEKDKYLEGYIKLNSKNSASPSLNIPYMGFYGEWDKESMITNNAWDQDKHKLVNTLIADGKYPSVLVENLALSNVRRLGKDSINILGVVGENPDKTYKYDGSKIAISPNGDKVNDVIYPALYLMRNAKSVKVEILDSNGKVVRTLGEVNNLRKNLISTEQGQVPTVIPNLVWDGKVFNSSTGRFVTASNGQYTYRVKMKIDFIGAKDQMVDIPVKVDTKSPWFSAEKYEDLGDGKVKVYFKAVDEESGILDRAKFPVLINGELNKDATEAKVEYDSNTGLYSKVITGLNPSGNNEITIGVLDYANNLGGGTVSIDLSKEEPKQELKEEGRQDLISFADKNFAENKVLSDNEVYKISGEVNESINEITINNEKVELVKDDSEKIIFKYDVKLKEGENVVKVVCKDSNGKVVIENQYKVNYEIKK</sequence>
<dbReference type="InterPro" id="IPR000209">
    <property type="entry name" value="Peptidase_S8/S53_dom"/>
</dbReference>
<dbReference type="InterPro" id="IPR013783">
    <property type="entry name" value="Ig-like_fold"/>
</dbReference>
<dbReference type="Proteomes" id="UP000481872">
    <property type="component" value="Unassembled WGS sequence"/>
</dbReference>
<gene>
    <name evidence="17" type="ORF">G3M99_11930</name>
</gene>
<feature type="chain" id="PRO_5039685293" evidence="12">
    <location>
        <begin position="31"/>
        <end position="1184"/>
    </location>
</feature>
<keyword evidence="2" id="KW-0134">Cell wall</keyword>
<evidence type="ECO:0000313" key="17">
    <source>
        <dbReference type="EMBL" id="NEU05548.1"/>
    </source>
</evidence>
<feature type="active site" description="Charge relay system" evidence="9 10">
    <location>
        <position position="195"/>
    </location>
</feature>
<dbReference type="InterPro" id="IPR010259">
    <property type="entry name" value="S8pro/Inhibitor_I9"/>
</dbReference>
<dbReference type="Pfam" id="PF00082">
    <property type="entry name" value="Peptidase_S8"/>
    <property type="match status" value="1"/>
</dbReference>
<feature type="domain" description="Inhibitor I9" evidence="15">
    <location>
        <begin position="78"/>
        <end position="161"/>
    </location>
</feature>
<dbReference type="InterPro" id="IPR003137">
    <property type="entry name" value="PA_domain"/>
</dbReference>
<feature type="domain" description="C5a peptidase/Subtilisin-like protease SBT2-like Fn3-like" evidence="16">
    <location>
        <begin position="676"/>
        <end position="789"/>
    </location>
</feature>
<keyword evidence="4 10" id="KW-0645">Protease</keyword>
<dbReference type="InterPro" id="IPR023827">
    <property type="entry name" value="Peptidase_S8_Asp-AS"/>
</dbReference>
<dbReference type="CDD" id="cd02133">
    <property type="entry name" value="PA_C5a_like"/>
    <property type="match status" value="1"/>
</dbReference>
<dbReference type="Gene3D" id="3.30.70.80">
    <property type="entry name" value="Peptidase S8 propeptide/proteinase inhibitor I9"/>
    <property type="match status" value="1"/>
</dbReference>
<dbReference type="InterPro" id="IPR046450">
    <property type="entry name" value="PA_dom_sf"/>
</dbReference>
<dbReference type="PANTHER" id="PTHR43806:SF11">
    <property type="entry name" value="CEREVISIN-RELATED"/>
    <property type="match status" value="1"/>
</dbReference>
<evidence type="ECO:0000256" key="10">
    <source>
        <dbReference type="PROSITE-ProRule" id="PRU01240"/>
    </source>
</evidence>
<comment type="similarity">
    <text evidence="1 10 11">Belongs to the peptidase S8 family.</text>
</comment>
<evidence type="ECO:0000256" key="4">
    <source>
        <dbReference type="ARBA" id="ARBA00022670"/>
    </source>
</evidence>
<dbReference type="InterPro" id="IPR036852">
    <property type="entry name" value="Peptidase_S8/S53_dom_sf"/>
</dbReference>
<dbReference type="EMBL" id="JAAGPU010000022">
    <property type="protein sequence ID" value="NEU05548.1"/>
    <property type="molecule type" value="Genomic_DNA"/>
</dbReference>
<keyword evidence="7 10" id="KW-0378">Hydrolase</keyword>
<evidence type="ECO:0000256" key="2">
    <source>
        <dbReference type="ARBA" id="ARBA00022512"/>
    </source>
</evidence>
<feature type="domain" description="Peptidase S8/S53" evidence="13">
    <location>
        <begin position="186"/>
        <end position="654"/>
    </location>
</feature>
<dbReference type="InterPro" id="IPR023828">
    <property type="entry name" value="Peptidase_S8_Ser-AS"/>
</dbReference>
<dbReference type="GO" id="GO:0016020">
    <property type="term" value="C:membrane"/>
    <property type="evidence" value="ECO:0007669"/>
    <property type="project" value="InterPro"/>
</dbReference>
<dbReference type="SUPFAM" id="SSF52743">
    <property type="entry name" value="Subtilisin-like"/>
    <property type="match status" value="1"/>
</dbReference>
<proteinExistence type="inferred from homology"/>
<protein>
    <submittedName>
        <fullName evidence="17">S8 family serine peptidase</fullName>
    </submittedName>
</protein>
<keyword evidence="3" id="KW-0964">Secreted</keyword>
<keyword evidence="18" id="KW-1185">Reference proteome</keyword>
<evidence type="ECO:0000256" key="8">
    <source>
        <dbReference type="ARBA" id="ARBA00022825"/>
    </source>
</evidence>